<dbReference type="CDD" id="cd18186">
    <property type="entry name" value="BTB_POZ_ZBTB_KLHL-like"/>
    <property type="match status" value="1"/>
</dbReference>
<evidence type="ECO:0000259" key="2">
    <source>
        <dbReference type="PROSITE" id="PS50097"/>
    </source>
</evidence>
<dbReference type="InterPro" id="IPR011705">
    <property type="entry name" value="BACK"/>
</dbReference>
<dbReference type="SUPFAM" id="SSF54695">
    <property type="entry name" value="POZ domain"/>
    <property type="match status" value="1"/>
</dbReference>
<name>A0A9N9DIV5_9GLOM</name>
<dbReference type="SMART" id="SM00225">
    <property type="entry name" value="BTB"/>
    <property type="match status" value="1"/>
</dbReference>
<dbReference type="AlphaFoldDB" id="A0A9N9DIV5"/>
<dbReference type="Proteomes" id="UP000789508">
    <property type="component" value="Unassembled WGS sequence"/>
</dbReference>
<organism evidence="3 4">
    <name type="scientific">Ambispora leptoticha</name>
    <dbReference type="NCBI Taxonomy" id="144679"/>
    <lineage>
        <taxon>Eukaryota</taxon>
        <taxon>Fungi</taxon>
        <taxon>Fungi incertae sedis</taxon>
        <taxon>Mucoromycota</taxon>
        <taxon>Glomeromycotina</taxon>
        <taxon>Glomeromycetes</taxon>
        <taxon>Archaeosporales</taxon>
        <taxon>Ambisporaceae</taxon>
        <taxon>Ambispora</taxon>
    </lineage>
</organism>
<dbReference type="InterPro" id="IPR000210">
    <property type="entry name" value="BTB/POZ_dom"/>
</dbReference>
<sequence length="299" mass="34690">MDVKSFEEIFDNDFLRLFNDSDDHDVIINVGKEPNSKTFSAHAVILCARSPYFSEELSSASVANKKWTLSIRNVMEREFAIILKYIYTGILEVDNADTYELLLASCELKLHPLIDFLQGKIIQESSDWLSQKLIPMYHTAVKLAACKKLRSFCIEQIYCRPELVFDSPDFVTISEDLLVTLLNRDDLTLPEVKIWQLVIMWTLYRHPDISKNPESWTDDSVNLLQNTIGRCIPHIRFFSISGDDYMDKVRPYKKLLPRELKTDIENYHICSETPVKSVTLPPRKPRNNTILPNQNHNFS</sequence>
<proteinExistence type="predicted"/>
<comment type="caution">
    <text evidence="3">The sequence shown here is derived from an EMBL/GenBank/DDBJ whole genome shotgun (WGS) entry which is preliminary data.</text>
</comment>
<gene>
    <name evidence="3" type="ORF">ALEPTO_LOCUS9607</name>
</gene>
<reference evidence="3" key="1">
    <citation type="submission" date="2021-06" db="EMBL/GenBank/DDBJ databases">
        <authorList>
            <person name="Kallberg Y."/>
            <person name="Tangrot J."/>
            <person name="Rosling A."/>
        </authorList>
    </citation>
    <scope>NUCLEOTIDE SEQUENCE</scope>
    <source>
        <strain evidence="3">FL130A</strain>
    </source>
</reference>
<dbReference type="PANTHER" id="PTHR24410:SF23">
    <property type="entry name" value="BTB DOMAIN-CONTAINING PROTEIN-RELATED"/>
    <property type="match status" value="1"/>
</dbReference>
<dbReference type="PROSITE" id="PS50097">
    <property type="entry name" value="BTB"/>
    <property type="match status" value="1"/>
</dbReference>
<dbReference type="Gene3D" id="1.25.40.420">
    <property type="match status" value="1"/>
</dbReference>
<protein>
    <submittedName>
        <fullName evidence="3">4287_t:CDS:1</fullName>
    </submittedName>
</protein>
<dbReference type="Pfam" id="PF00651">
    <property type="entry name" value="BTB"/>
    <property type="match status" value="1"/>
</dbReference>
<dbReference type="Pfam" id="PF07707">
    <property type="entry name" value="BACK"/>
    <property type="match status" value="1"/>
</dbReference>
<dbReference type="EMBL" id="CAJVPS010007779">
    <property type="protein sequence ID" value="CAG8637898.1"/>
    <property type="molecule type" value="Genomic_DNA"/>
</dbReference>
<keyword evidence="4" id="KW-1185">Reference proteome</keyword>
<evidence type="ECO:0000313" key="3">
    <source>
        <dbReference type="EMBL" id="CAG8637898.1"/>
    </source>
</evidence>
<accession>A0A9N9DIV5</accession>
<dbReference type="InterPro" id="IPR011333">
    <property type="entry name" value="SKP1/BTB/POZ_sf"/>
</dbReference>
<feature type="compositionally biased region" description="Polar residues" evidence="1">
    <location>
        <begin position="287"/>
        <end position="299"/>
    </location>
</feature>
<dbReference type="PANTHER" id="PTHR24410">
    <property type="entry name" value="HL07962P-RELATED"/>
    <property type="match status" value="1"/>
</dbReference>
<feature type="domain" description="BTB" evidence="2">
    <location>
        <begin position="24"/>
        <end position="95"/>
    </location>
</feature>
<dbReference type="InterPro" id="IPR051481">
    <property type="entry name" value="BTB-POZ/Galectin-3-binding"/>
</dbReference>
<evidence type="ECO:0000256" key="1">
    <source>
        <dbReference type="SAM" id="MobiDB-lite"/>
    </source>
</evidence>
<dbReference type="OrthoDB" id="2355501at2759"/>
<feature type="region of interest" description="Disordered" evidence="1">
    <location>
        <begin position="278"/>
        <end position="299"/>
    </location>
</feature>
<dbReference type="Gene3D" id="3.30.710.10">
    <property type="entry name" value="Potassium Channel Kv1.1, Chain A"/>
    <property type="match status" value="1"/>
</dbReference>
<evidence type="ECO:0000313" key="4">
    <source>
        <dbReference type="Proteomes" id="UP000789508"/>
    </source>
</evidence>